<feature type="signal peptide" evidence="1">
    <location>
        <begin position="1"/>
        <end position="18"/>
    </location>
</feature>
<dbReference type="OrthoDB" id="1921208at2759"/>
<dbReference type="InterPro" id="IPR052953">
    <property type="entry name" value="Ser-rich/MCO-related"/>
</dbReference>
<dbReference type="PANTHER" id="PTHR34883">
    <property type="entry name" value="SERINE-RICH PROTEIN, PUTATIVE-RELATED-RELATED"/>
    <property type="match status" value="1"/>
</dbReference>
<evidence type="ECO:0000256" key="1">
    <source>
        <dbReference type="SAM" id="SignalP"/>
    </source>
</evidence>
<dbReference type="EMBL" id="MU128909">
    <property type="protein sequence ID" value="KAF9521070.1"/>
    <property type="molecule type" value="Genomic_DNA"/>
</dbReference>
<evidence type="ECO:0000313" key="3">
    <source>
        <dbReference type="Proteomes" id="UP000886523"/>
    </source>
</evidence>
<proteinExistence type="predicted"/>
<keyword evidence="3" id="KW-1185">Reference proteome</keyword>
<dbReference type="CDD" id="cd00920">
    <property type="entry name" value="Cupredoxin"/>
    <property type="match status" value="2"/>
</dbReference>
<name>A0A9P6BCY1_9AGAM</name>
<protein>
    <recommendedName>
        <fullName evidence="4">Cupredoxin</fullName>
    </recommendedName>
</protein>
<reference evidence="2" key="1">
    <citation type="journal article" date="2020" name="Nat. Commun.">
        <title>Large-scale genome sequencing of mycorrhizal fungi provides insights into the early evolution of symbiotic traits.</title>
        <authorList>
            <person name="Miyauchi S."/>
            <person name="Kiss E."/>
            <person name="Kuo A."/>
            <person name="Drula E."/>
            <person name="Kohler A."/>
            <person name="Sanchez-Garcia M."/>
            <person name="Morin E."/>
            <person name="Andreopoulos B."/>
            <person name="Barry K.W."/>
            <person name="Bonito G."/>
            <person name="Buee M."/>
            <person name="Carver A."/>
            <person name="Chen C."/>
            <person name="Cichocki N."/>
            <person name="Clum A."/>
            <person name="Culley D."/>
            <person name="Crous P.W."/>
            <person name="Fauchery L."/>
            <person name="Girlanda M."/>
            <person name="Hayes R.D."/>
            <person name="Keri Z."/>
            <person name="LaButti K."/>
            <person name="Lipzen A."/>
            <person name="Lombard V."/>
            <person name="Magnuson J."/>
            <person name="Maillard F."/>
            <person name="Murat C."/>
            <person name="Nolan M."/>
            <person name="Ohm R.A."/>
            <person name="Pangilinan J."/>
            <person name="Pereira M.F."/>
            <person name="Perotto S."/>
            <person name="Peter M."/>
            <person name="Pfister S."/>
            <person name="Riley R."/>
            <person name="Sitrit Y."/>
            <person name="Stielow J.B."/>
            <person name="Szollosi G."/>
            <person name="Zifcakova L."/>
            <person name="Stursova M."/>
            <person name="Spatafora J.W."/>
            <person name="Tedersoo L."/>
            <person name="Vaario L.M."/>
            <person name="Yamada A."/>
            <person name="Yan M."/>
            <person name="Wang P."/>
            <person name="Xu J."/>
            <person name="Bruns T."/>
            <person name="Baldrian P."/>
            <person name="Vilgalys R."/>
            <person name="Dunand C."/>
            <person name="Henrissat B."/>
            <person name="Grigoriev I.V."/>
            <person name="Hibbett D."/>
            <person name="Nagy L.G."/>
            <person name="Martin F.M."/>
        </authorList>
    </citation>
    <scope>NUCLEOTIDE SEQUENCE</scope>
    <source>
        <strain evidence="2">UP504</strain>
    </source>
</reference>
<feature type="chain" id="PRO_5040120792" description="Cupredoxin" evidence="1">
    <location>
        <begin position="19"/>
        <end position="312"/>
    </location>
</feature>
<evidence type="ECO:0000313" key="2">
    <source>
        <dbReference type="EMBL" id="KAF9521070.1"/>
    </source>
</evidence>
<dbReference type="PANTHER" id="PTHR34883:SF15">
    <property type="entry name" value="EXTRACELLULAR SERINE-RICH PROTEIN"/>
    <property type="match status" value="1"/>
</dbReference>
<dbReference type="SUPFAM" id="SSF49503">
    <property type="entry name" value="Cupredoxins"/>
    <property type="match status" value="2"/>
</dbReference>
<dbReference type="Proteomes" id="UP000886523">
    <property type="component" value="Unassembled WGS sequence"/>
</dbReference>
<keyword evidence="1" id="KW-0732">Signal</keyword>
<evidence type="ECO:0008006" key="4">
    <source>
        <dbReference type="Google" id="ProtNLM"/>
    </source>
</evidence>
<dbReference type="AlphaFoldDB" id="A0A9P6BCY1"/>
<comment type="caution">
    <text evidence="2">The sequence shown here is derived from an EMBL/GenBank/DDBJ whole genome shotgun (WGS) entry which is preliminary data.</text>
</comment>
<sequence>MYPSIVALLAFMIPFSTGQQIHNVTVGEGGALTFAPNTVTALPGDTIQFVFVANNHTATQSSFEAPCTPIYGGVKSGFEFIGPGDAPKVYSLFIPDANPVWFYCGQTHPVSHCSKGMVFAINPPSTGNTFQKFQAAAMSSLPSNTTIPPPSPVTVTVTATASPSPPAANPPVIHDIIVGANNTLTFTPSNITAQPNDTVRFNFVAKNHTATQSTFSNPCVAGLAGGIPGFDSGFMPVAANTSGFPTFSITVNNTSPIWVYCKQRLPIGHCGQGMTFAINAVADGPNNYAAFQALAKSINGTTSSSLDFLLDW</sequence>
<organism evidence="2 3">
    <name type="scientific">Hydnum rufescens UP504</name>
    <dbReference type="NCBI Taxonomy" id="1448309"/>
    <lineage>
        <taxon>Eukaryota</taxon>
        <taxon>Fungi</taxon>
        <taxon>Dikarya</taxon>
        <taxon>Basidiomycota</taxon>
        <taxon>Agaricomycotina</taxon>
        <taxon>Agaricomycetes</taxon>
        <taxon>Cantharellales</taxon>
        <taxon>Hydnaceae</taxon>
        <taxon>Hydnum</taxon>
    </lineage>
</organism>
<accession>A0A9P6BCY1</accession>
<dbReference type="Gene3D" id="2.60.40.420">
    <property type="entry name" value="Cupredoxins - blue copper proteins"/>
    <property type="match status" value="2"/>
</dbReference>
<gene>
    <name evidence="2" type="ORF">BS47DRAFT_1311040</name>
</gene>
<dbReference type="InterPro" id="IPR008972">
    <property type="entry name" value="Cupredoxin"/>
</dbReference>